<evidence type="ECO:0000313" key="4">
    <source>
        <dbReference type="Proteomes" id="UP000008229"/>
    </source>
</evidence>
<dbReference type="SUPFAM" id="SSF56784">
    <property type="entry name" value="HAD-like"/>
    <property type="match status" value="1"/>
</dbReference>
<protein>
    <recommendedName>
        <fullName evidence="5">Nucleotidase</fullName>
    </recommendedName>
</protein>
<evidence type="ECO:0008006" key="5">
    <source>
        <dbReference type="Google" id="ProtNLM"/>
    </source>
</evidence>
<dbReference type="STRING" id="469383.Cwoe_3667"/>
<sequence>MRIAIDIDSTLHDYWALFAKLARKRFGVALAYEDQITYDIDRLRPAQVDALTAETHKAVHVLGATPYDGAVEAIRAWHDDGHFIHITSHRSTDAYDATAQWLEQIELPFDELYCSWDKITRCAQIEIDVLIDDSPDNILKAQAKGIVPATILHPWNRELCEEEGVIGAADWPDLTRQLAPVLARPPLRRR</sequence>
<dbReference type="AlphaFoldDB" id="D3F1C1"/>
<dbReference type="KEGG" id="cwo:Cwoe_3667"/>
<name>D3F1C1_CONWI</name>
<keyword evidence="4" id="KW-1185">Reference proteome</keyword>
<dbReference type="EMBL" id="CP001854">
    <property type="protein sequence ID" value="ADB52084.1"/>
    <property type="molecule type" value="Genomic_DNA"/>
</dbReference>
<dbReference type="eggNOG" id="COG5663">
    <property type="taxonomic scope" value="Bacteria"/>
</dbReference>
<dbReference type="InterPro" id="IPR036412">
    <property type="entry name" value="HAD-like_sf"/>
</dbReference>
<dbReference type="Pfam" id="PF06941">
    <property type="entry name" value="NT5C"/>
    <property type="match status" value="1"/>
</dbReference>
<dbReference type="PANTHER" id="PTHR35134:SF2">
    <property type="entry name" value="NUCLEOTIDASE YQFW-RELATED"/>
    <property type="match status" value="1"/>
</dbReference>
<dbReference type="GO" id="GO:0009264">
    <property type="term" value="P:deoxyribonucleotide catabolic process"/>
    <property type="evidence" value="ECO:0007669"/>
    <property type="project" value="InterPro"/>
</dbReference>
<evidence type="ECO:0000313" key="3">
    <source>
        <dbReference type="EMBL" id="ADB52084.1"/>
    </source>
</evidence>
<reference evidence="3 4" key="1">
    <citation type="journal article" date="2010" name="Stand. Genomic Sci.">
        <title>Complete genome sequence of Conexibacter woesei type strain (ID131577).</title>
        <authorList>
            <person name="Pukall R."/>
            <person name="Lapidus A."/>
            <person name="Glavina Del Rio T."/>
            <person name="Copeland A."/>
            <person name="Tice H."/>
            <person name="Cheng J.-F."/>
            <person name="Lucas S."/>
            <person name="Chen F."/>
            <person name="Nolan M."/>
            <person name="Bruce D."/>
            <person name="Goodwin L."/>
            <person name="Pitluck S."/>
            <person name="Mavromatis K."/>
            <person name="Ivanova N."/>
            <person name="Ovchinnikova G."/>
            <person name="Pati A."/>
            <person name="Chen A."/>
            <person name="Palaniappan K."/>
            <person name="Land M."/>
            <person name="Hauser L."/>
            <person name="Chang Y.-J."/>
            <person name="Jeffries C.D."/>
            <person name="Chain P."/>
            <person name="Meincke L."/>
            <person name="Sims D."/>
            <person name="Brettin T."/>
            <person name="Detter J.C."/>
            <person name="Rohde M."/>
            <person name="Goeker M."/>
            <person name="Bristow J."/>
            <person name="Eisen J.A."/>
            <person name="Markowitz V."/>
            <person name="Kyrpides N.C."/>
            <person name="Klenk H.-P."/>
            <person name="Hugenholtz P."/>
        </authorList>
    </citation>
    <scope>NUCLEOTIDE SEQUENCE [LARGE SCALE GENOMIC DNA]</scope>
    <source>
        <strain evidence="4">DSM 14684 / CIP 108061 / JCM 11494 / NBRC 100937 / ID131577</strain>
    </source>
</reference>
<comment type="similarity">
    <text evidence="1">Belongs to the 5'(3')-deoxyribonucleotidase family.</text>
</comment>
<dbReference type="HOGENOM" id="CLU_1425793_0_0_11"/>
<reference evidence="4" key="2">
    <citation type="submission" date="2010-01" db="EMBL/GenBank/DDBJ databases">
        <title>The complete genome of Conexibacter woesei DSM 14684.</title>
        <authorList>
            <consortium name="US DOE Joint Genome Institute (JGI-PGF)"/>
            <person name="Lucas S."/>
            <person name="Copeland A."/>
            <person name="Lapidus A."/>
            <person name="Glavina del Rio T."/>
            <person name="Dalin E."/>
            <person name="Tice H."/>
            <person name="Bruce D."/>
            <person name="Goodwin L."/>
            <person name="Pitluck S."/>
            <person name="Kyrpides N."/>
            <person name="Mavromatis K."/>
            <person name="Ivanova N."/>
            <person name="Mikhailova N."/>
            <person name="Chertkov O."/>
            <person name="Brettin T."/>
            <person name="Detter J.C."/>
            <person name="Han C."/>
            <person name="Larimer F."/>
            <person name="Land M."/>
            <person name="Hauser L."/>
            <person name="Markowitz V."/>
            <person name="Cheng J.-F."/>
            <person name="Hugenholtz P."/>
            <person name="Woyke T."/>
            <person name="Wu D."/>
            <person name="Pukall R."/>
            <person name="Steenblock K."/>
            <person name="Schneider S."/>
            <person name="Klenk H.-P."/>
            <person name="Eisen J.A."/>
        </authorList>
    </citation>
    <scope>NUCLEOTIDE SEQUENCE [LARGE SCALE GENOMIC DNA]</scope>
    <source>
        <strain evidence="4">DSM 14684 / CIP 108061 / JCM 11494 / NBRC 100937 / ID131577</strain>
    </source>
</reference>
<gene>
    <name evidence="3" type="ordered locus">Cwoe_3667</name>
</gene>
<proteinExistence type="inferred from homology"/>
<dbReference type="InterPro" id="IPR052419">
    <property type="entry name" value="5_3-deoxyribonucleotidase-like"/>
</dbReference>
<dbReference type="PANTHER" id="PTHR35134">
    <property type="entry name" value="NUCLEOTIDASE YQFW-RELATED"/>
    <property type="match status" value="1"/>
</dbReference>
<feature type="active site" description="Proton donor" evidence="2">
    <location>
        <position position="8"/>
    </location>
</feature>
<evidence type="ECO:0000256" key="2">
    <source>
        <dbReference type="PIRSR" id="PIRSR610708-1"/>
    </source>
</evidence>
<organism evidence="3 4">
    <name type="scientific">Conexibacter woesei (strain DSM 14684 / CCUG 47730 / CIP 108061 / JCM 11494 / NBRC 100937 / ID131577)</name>
    <dbReference type="NCBI Taxonomy" id="469383"/>
    <lineage>
        <taxon>Bacteria</taxon>
        <taxon>Bacillati</taxon>
        <taxon>Actinomycetota</taxon>
        <taxon>Thermoleophilia</taxon>
        <taxon>Solirubrobacterales</taxon>
        <taxon>Conexibacteraceae</taxon>
        <taxon>Conexibacter</taxon>
    </lineage>
</organism>
<accession>D3F1C1</accession>
<dbReference type="InterPro" id="IPR010708">
    <property type="entry name" value="5'(3')-deoxyribonucleotidase"/>
</dbReference>
<dbReference type="OrthoDB" id="5416124at2"/>
<dbReference type="Gene3D" id="3.40.50.1000">
    <property type="entry name" value="HAD superfamily/HAD-like"/>
    <property type="match status" value="1"/>
</dbReference>
<dbReference type="Proteomes" id="UP000008229">
    <property type="component" value="Chromosome"/>
</dbReference>
<evidence type="ECO:0000256" key="1">
    <source>
        <dbReference type="ARBA" id="ARBA00009589"/>
    </source>
</evidence>
<feature type="active site" description="Nucleophile" evidence="2">
    <location>
        <position position="6"/>
    </location>
</feature>
<dbReference type="InterPro" id="IPR023214">
    <property type="entry name" value="HAD_sf"/>
</dbReference>
<dbReference type="RefSeq" id="WP_012935135.1">
    <property type="nucleotide sequence ID" value="NC_013739.1"/>
</dbReference>
<dbReference type="GO" id="GO:0008253">
    <property type="term" value="F:5'-nucleotidase activity"/>
    <property type="evidence" value="ECO:0007669"/>
    <property type="project" value="InterPro"/>
</dbReference>